<sequence length="799" mass="84911">MSLKLVSRKFVSIFVLCMLMFSVFGGSASANGTGQVDVVVTTDKAVYAPGEEVIVSVGLKDIANVASNGLHSIEFSVGFNEDKLDPSNYATYEGMGVYTYKADGYSVGSSIANSNYQVKTPTASQDGYGNIFLHFKVSGISANDLIGTGDVTLFSVKLKVRKQTQGSLLKLEPVLNSVILQKSDSTKVTPGFINPVNATATVTGPSIITDLRLNLSKYFIYVGETSQGIATAEMSDSSEQRITDAGVWTSSNPLVATVDRVGVITATGPGSANISVSYGGFTDWYIIDVGALPTGPASVSGVVWDLKTGSNMPGVTAAVYSGQYNGELGTLIGSTETDSSGKYVINDLAPGDFYLQFSKAGYIPIVVTPNDHTLTAGENQKISTKYMYNTIVNGIVKDEEGKPITDVNVTISGNGYENSYYSDINPPGYFEFLNVPVGDNYVLSFSRIGYVDAQSEPISVEFGYATTGEFVMAKGAPYDTGKLWLDSGEVTINVGGTHQSLIKSIYSDGTKVDRSNAAVWSVDDPLMAKVENGLITGLTRGTTVVHAVYNSRTINIILHIDTAPVGGDGIGGGNDGTTSPAPTPTPAPTSEPKVKMNEQILKDVEKRKEEIMNDLQNNKIKAFSDLPKDNWSHNAVEIATKLGIVTGYKDGTFNGAGKVTRAEFATMLFKALGMKALSVDSFADTQGHWAAEAVTALKDAGVISGYKDGTFHPEGNITRGEMVAMLARILKLNDAASNSKFNDIKGNWAENSINQLAEAGLVSGKGAGNFDPKGTASRSETVVMILRILNECMELNLDL</sequence>
<evidence type="ECO:0000313" key="5">
    <source>
        <dbReference type="EMBL" id="MFC5404728.1"/>
    </source>
</evidence>
<keyword evidence="1" id="KW-0175">Coiled coil</keyword>
<feature type="domain" description="SLH" evidence="4">
    <location>
        <begin position="741"/>
        <end position="799"/>
    </location>
</feature>
<name>A0ABW0HUX6_9BACL</name>
<evidence type="ECO:0000256" key="1">
    <source>
        <dbReference type="SAM" id="Coils"/>
    </source>
</evidence>
<keyword evidence="6" id="KW-1185">Reference proteome</keyword>
<evidence type="ECO:0000256" key="3">
    <source>
        <dbReference type="SAM" id="SignalP"/>
    </source>
</evidence>
<dbReference type="Gene3D" id="2.60.40.1080">
    <property type="match status" value="2"/>
</dbReference>
<dbReference type="SUPFAM" id="SSF49464">
    <property type="entry name" value="Carboxypeptidase regulatory domain-like"/>
    <property type="match status" value="1"/>
</dbReference>
<dbReference type="EMBL" id="JBHSMI010000028">
    <property type="protein sequence ID" value="MFC5404728.1"/>
    <property type="molecule type" value="Genomic_DNA"/>
</dbReference>
<feature type="chain" id="PRO_5045181225" evidence="3">
    <location>
        <begin position="31"/>
        <end position="799"/>
    </location>
</feature>
<dbReference type="SUPFAM" id="SSF49373">
    <property type="entry name" value="Invasin/intimin cell-adhesion fragments"/>
    <property type="match status" value="1"/>
</dbReference>
<dbReference type="Proteomes" id="UP001596113">
    <property type="component" value="Unassembled WGS sequence"/>
</dbReference>
<dbReference type="PANTHER" id="PTHR43308">
    <property type="entry name" value="OUTER MEMBRANE PROTEIN ALPHA-RELATED"/>
    <property type="match status" value="1"/>
</dbReference>
<feature type="domain" description="SLH" evidence="4">
    <location>
        <begin position="619"/>
        <end position="676"/>
    </location>
</feature>
<feature type="coiled-coil region" evidence="1">
    <location>
        <begin position="594"/>
        <end position="621"/>
    </location>
</feature>
<accession>A0ABW0HUX6</accession>
<dbReference type="Pfam" id="PF02368">
    <property type="entry name" value="Big_2"/>
    <property type="match status" value="1"/>
</dbReference>
<dbReference type="SMART" id="SM00635">
    <property type="entry name" value="BID_2"/>
    <property type="match status" value="2"/>
</dbReference>
<dbReference type="InterPro" id="IPR008964">
    <property type="entry name" value="Invasin/intimin_cell_adhesion"/>
</dbReference>
<dbReference type="SUPFAM" id="SSF49478">
    <property type="entry name" value="Cna protein B-type domain"/>
    <property type="match status" value="1"/>
</dbReference>
<protein>
    <submittedName>
        <fullName evidence="5">S-layer homology domain-containing protein</fullName>
    </submittedName>
</protein>
<dbReference type="InterPro" id="IPR001119">
    <property type="entry name" value="SLH_dom"/>
</dbReference>
<comment type="caution">
    <text evidence="5">The sequence shown here is derived from an EMBL/GenBank/DDBJ whole genome shotgun (WGS) entry which is preliminary data.</text>
</comment>
<feature type="region of interest" description="Disordered" evidence="2">
    <location>
        <begin position="568"/>
        <end position="594"/>
    </location>
</feature>
<feature type="signal peptide" evidence="3">
    <location>
        <begin position="1"/>
        <end position="30"/>
    </location>
</feature>
<reference evidence="6" key="1">
    <citation type="journal article" date="2019" name="Int. J. Syst. Evol. Microbiol.">
        <title>The Global Catalogue of Microorganisms (GCM) 10K type strain sequencing project: providing services to taxonomists for standard genome sequencing and annotation.</title>
        <authorList>
            <consortium name="The Broad Institute Genomics Platform"/>
            <consortium name="The Broad Institute Genome Sequencing Center for Infectious Disease"/>
            <person name="Wu L."/>
            <person name="Ma J."/>
        </authorList>
    </citation>
    <scope>NUCLEOTIDE SEQUENCE [LARGE SCALE GENOMIC DNA]</scope>
    <source>
        <strain evidence="6">CGMCC 1.18575</strain>
    </source>
</reference>
<organism evidence="5 6">
    <name type="scientific">Cohnella soli</name>
    <dbReference type="NCBI Taxonomy" id="425005"/>
    <lineage>
        <taxon>Bacteria</taxon>
        <taxon>Bacillati</taxon>
        <taxon>Bacillota</taxon>
        <taxon>Bacilli</taxon>
        <taxon>Bacillales</taxon>
        <taxon>Paenibacillaceae</taxon>
        <taxon>Cohnella</taxon>
    </lineage>
</organism>
<dbReference type="PROSITE" id="PS51272">
    <property type="entry name" value="SLH"/>
    <property type="match status" value="3"/>
</dbReference>
<dbReference type="RefSeq" id="WP_378135281.1">
    <property type="nucleotide sequence ID" value="NZ_JBHSMI010000028.1"/>
</dbReference>
<evidence type="ECO:0000259" key="4">
    <source>
        <dbReference type="PROSITE" id="PS51272"/>
    </source>
</evidence>
<evidence type="ECO:0000313" key="6">
    <source>
        <dbReference type="Proteomes" id="UP001596113"/>
    </source>
</evidence>
<dbReference type="InterPro" id="IPR008969">
    <property type="entry name" value="CarboxyPept-like_regulatory"/>
</dbReference>
<dbReference type="Pfam" id="PF13620">
    <property type="entry name" value="CarboxypepD_reg"/>
    <property type="match status" value="1"/>
</dbReference>
<keyword evidence="3" id="KW-0732">Signal</keyword>
<feature type="domain" description="SLH" evidence="4">
    <location>
        <begin position="677"/>
        <end position="740"/>
    </location>
</feature>
<evidence type="ECO:0000256" key="2">
    <source>
        <dbReference type="SAM" id="MobiDB-lite"/>
    </source>
</evidence>
<gene>
    <name evidence="5" type="ORF">ACFPOF_18475</name>
</gene>
<dbReference type="InterPro" id="IPR051465">
    <property type="entry name" value="Cell_Envelope_Struct_Comp"/>
</dbReference>
<dbReference type="Pfam" id="PF00395">
    <property type="entry name" value="SLH"/>
    <property type="match status" value="3"/>
</dbReference>
<dbReference type="Gene3D" id="2.60.40.1120">
    <property type="entry name" value="Carboxypeptidase-like, regulatory domain"/>
    <property type="match status" value="2"/>
</dbReference>
<dbReference type="InterPro" id="IPR003343">
    <property type="entry name" value="Big_2"/>
</dbReference>
<dbReference type="Gene3D" id="2.60.40.680">
    <property type="match status" value="1"/>
</dbReference>
<proteinExistence type="predicted"/>